<feature type="transmembrane region" description="Helical" evidence="1">
    <location>
        <begin position="89"/>
        <end position="112"/>
    </location>
</feature>
<sequence length="121" mass="12809">MIMDVLRAWVFGAVAFLALDLLLGWLVPYGTGGPVYFLCPFLAGLVASAVHLWKGEGGWGRHAIAVLGVPVLLALYYALFTPWNTSSGIAMDLAAGMVFVITASLGAACVHLTQRFVLVDG</sequence>
<feature type="transmembrane region" description="Helical" evidence="1">
    <location>
        <begin position="34"/>
        <end position="52"/>
    </location>
</feature>
<keyword evidence="1" id="KW-0812">Transmembrane</keyword>
<evidence type="ECO:0000313" key="2">
    <source>
        <dbReference type="EMBL" id="SMY11834.1"/>
    </source>
</evidence>
<accession>A0A2H1L4K3</accession>
<reference evidence="3" key="1">
    <citation type="submission" date="2017-03" db="EMBL/GenBank/DDBJ databases">
        <authorList>
            <person name="Monnet C."/>
        </authorList>
    </citation>
    <scope>NUCLEOTIDE SEQUENCE [LARGE SCALE GENOMIC DNA]</scope>
    <source>
        <strain evidence="3">SJ5-8</strain>
    </source>
</reference>
<keyword evidence="1" id="KW-0472">Membrane</keyword>
<proteinExistence type="predicted"/>
<name>A0A2H1L4K3_9MICO</name>
<dbReference type="AlphaFoldDB" id="A0A2H1L4K3"/>
<keyword evidence="1" id="KW-1133">Transmembrane helix</keyword>
<keyword evidence="3" id="KW-1185">Reference proteome</keyword>
<feature type="transmembrane region" description="Helical" evidence="1">
    <location>
        <begin position="64"/>
        <end position="83"/>
    </location>
</feature>
<dbReference type="EMBL" id="FXZM01000005">
    <property type="protein sequence ID" value="SMY11834.1"/>
    <property type="molecule type" value="Genomic_DNA"/>
</dbReference>
<evidence type="ECO:0000256" key="1">
    <source>
        <dbReference type="SAM" id="Phobius"/>
    </source>
</evidence>
<gene>
    <name evidence="2" type="ORF">BJEO58_01425</name>
</gene>
<evidence type="ECO:0000313" key="3">
    <source>
        <dbReference type="Proteomes" id="UP000234462"/>
    </source>
</evidence>
<dbReference type="Proteomes" id="UP000234462">
    <property type="component" value="Unassembled WGS sequence"/>
</dbReference>
<protein>
    <submittedName>
        <fullName evidence="2">Uncharacterized protein</fullName>
    </submittedName>
</protein>
<organism evidence="2 3">
    <name type="scientific">Brevibacterium jeotgali</name>
    <dbReference type="NCBI Taxonomy" id="1262550"/>
    <lineage>
        <taxon>Bacteria</taxon>
        <taxon>Bacillati</taxon>
        <taxon>Actinomycetota</taxon>
        <taxon>Actinomycetes</taxon>
        <taxon>Micrococcales</taxon>
        <taxon>Brevibacteriaceae</taxon>
        <taxon>Brevibacterium</taxon>
    </lineage>
</organism>